<organism evidence="2 3">
    <name type="scientific">Pseudarthrobacter siccitolerans</name>
    <dbReference type="NCBI Taxonomy" id="861266"/>
    <lineage>
        <taxon>Bacteria</taxon>
        <taxon>Bacillati</taxon>
        <taxon>Actinomycetota</taxon>
        <taxon>Actinomycetes</taxon>
        <taxon>Micrococcales</taxon>
        <taxon>Micrococcaceae</taxon>
        <taxon>Pseudarthrobacter</taxon>
    </lineage>
</organism>
<keyword evidence="1" id="KW-0812">Transmembrane</keyword>
<keyword evidence="1" id="KW-0472">Membrane</keyword>
<name>A0ABU0PL71_9MICC</name>
<evidence type="ECO:0000313" key="3">
    <source>
        <dbReference type="Proteomes" id="UP001236806"/>
    </source>
</evidence>
<proteinExistence type="predicted"/>
<keyword evidence="1" id="KW-1133">Transmembrane helix</keyword>
<evidence type="ECO:0000256" key="1">
    <source>
        <dbReference type="SAM" id="Phobius"/>
    </source>
</evidence>
<accession>A0ABU0PL71</accession>
<dbReference type="Proteomes" id="UP001236806">
    <property type="component" value="Unassembled WGS sequence"/>
</dbReference>
<dbReference type="EMBL" id="JAUSXB010000001">
    <property type="protein sequence ID" value="MDQ0673999.1"/>
    <property type="molecule type" value="Genomic_DNA"/>
</dbReference>
<comment type="caution">
    <text evidence="2">The sequence shown here is derived from an EMBL/GenBank/DDBJ whole genome shotgun (WGS) entry which is preliminary data.</text>
</comment>
<feature type="transmembrane region" description="Helical" evidence="1">
    <location>
        <begin position="6"/>
        <end position="28"/>
    </location>
</feature>
<keyword evidence="3" id="KW-1185">Reference proteome</keyword>
<evidence type="ECO:0000313" key="2">
    <source>
        <dbReference type="EMBL" id="MDQ0673999.1"/>
    </source>
</evidence>
<protein>
    <submittedName>
        <fullName evidence="2">Iron-regulated membrane protein</fullName>
    </submittedName>
</protein>
<reference evidence="2 3" key="1">
    <citation type="submission" date="2023-07" db="EMBL/GenBank/DDBJ databases">
        <title>Comparative genomics of wheat-associated soil bacteria to identify genetic determinants of phenazine resistance.</title>
        <authorList>
            <person name="Mouncey N."/>
        </authorList>
    </citation>
    <scope>NUCLEOTIDE SEQUENCE [LARGE SCALE GENOMIC DNA]</scope>
    <source>
        <strain evidence="2 3">W1I3</strain>
    </source>
</reference>
<sequence>MEAIVAISEYAFSLCVLLATLLIPVLVLHQVLWLKRRAVRIAAPVAPRGNRR</sequence>
<gene>
    <name evidence="2" type="ORF">QFZ36_001560</name>
</gene>